<organism evidence="2 3">
    <name type="scientific">Arcobacter venerupis</name>
    <dbReference type="NCBI Taxonomy" id="1054033"/>
    <lineage>
        <taxon>Bacteria</taxon>
        <taxon>Pseudomonadati</taxon>
        <taxon>Campylobacterota</taxon>
        <taxon>Epsilonproteobacteria</taxon>
        <taxon>Campylobacterales</taxon>
        <taxon>Arcobacteraceae</taxon>
        <taxon>Arcobacter</taxon>
    </lineage>
</organism>
<evidence type="ECO:0008006" key="4">
    <source>
        <dbReference type="Google" id="ProtNLM"/>
    </source>
</evidence>
<reference evidence="2 3" key="1">
    <citation type="submission" date="2020-05" db="EMBL/GenBank/DDBJ databases">
        <title>Complete genome sequencing of Campylobacter and Arcobacter type strains.</title>
        <authorList>
            <person name="Miller W.G."/>
            <person name="Yee E."/>
        </authorList>
    </citation>
    <scope>NUCLEOTIDE SEQUENCE [LARGE SCALE GENOMIC DNA]</scope>
    <source>
        <strain evidence="2 3">LMG 26156</strain>
    </source>
</reference>
<evidence type="ECO:0000313" key="3">
    <source>
        <dbReference type="Proteomes" id="UP000503482"/>
    </source>
</evidence>
<protein>
    <recommendedName>
        <fullName evidence="4">Lipoprotein</fullName>
    </recommendedName>
</protein>
<proteinExistence type="predicted"/>
<keyword evidence="1" id="KW-0732">Signal</keyword>
<feature type="chain" id="PRO_5042021339" description="Lipoprotein" evidence="1">
    <location>
        <begin position="23"/>
        <end position="253"/>
    </location>
</feature>
<feature type="signal peptide" evidence="1">
    <location>
        <begin position="1"/>
        <end position="22"/>
    </location>
</feature>
<sequence length="253" mass="30500">MKFKKVQIIFLICLLTLFQSCTMPTQKIESIAQTNSATQIEEYKKEILKSLIEYKKRLDLRNPYAYNKQIESSLEHQIIKNQDYINLLKDGKRLNTYNQYFYYAFSKENIKNRNDFLIIGLYKLIFKAYSMDSEHQFTAMEYNKYELQNLYEYLQVVRWKIRVDKNDKGEYLFNTWQNNWQLELAKKYNGDYNIINNLQYIKSNKENVYDHSNFSFEIIISKIITDVEHTLRKINVEPYEMSLSALTGFVFIL</sequence>
<dbReference type="AlphaFoldDB" id="A0AAE7E3H9"/>
<accession>A0AAE7E3H9</accession>
<dbReference type="Proteomes" id="UP000503482">
    <property type="component" value="Chromosome"/>
</dbReference>
<evidence type="ECO:0000256" key="1">
    <source>
        <dbReference type="SAM" id="SignalP"/>
    </source>
</evidence>
<dbReference type="RefSeq" id="WP_128357476.1">
    <property type="nucleotide sequence ID" value="NZ_CP053840.1"/>
</dbReference>
<name>A0AAE7E3H9_9BACT</name>
<dbReference type="EMBL" id="CP053840">
    <property type="protein sequence ID" value="QKF66384.1"/>
    <property type="molecule type" value="Genomic_DNA"/>
</dbReference>
<gene>
    <name evidence="2" type="ORF">AVENP_0824</name>
</gene>
<evidence type="ECO:0000313" key="2">
    <source>
        <dbReference type="EMBL" id="QKF66384.1"/>
    </source>
</evidence>
<keyword evidence="3" id="KW-1185">Reference proteome</keyword>
<dbReference type="KEGG" id="avp:AVENP_0824"/>
<dbReference type="PROSITE" id="PS51257">
    <property type="entry name" value="PROKAR_LIPOPROTEIN"/>
    <property type="match status" value="1"/>
</dbReference>